<keyword evidence="5 7" id="KW-0067">ATP-binding</keyword>
<feature type="binding site" evidence="7">
    <location>
        <begin position="141"/>
        <end position="145"/>
    </location>
    <ligand>
        <name>ATP</name>
        <dbReference type="ChEBI" id="CHEBI:30616"/>
    </ligand>
</feature>
<evidence type="ECO:0000256" key="2">
    <source>
        <dbReference type="ARBA" id="ARBA00022679"/>
    </source>
</evidence>
<feature type="region of interest" description="Disordered" evidence="9">
    <location>
        <begin position="948"/>
        <end position="967"/>
    </location>
</feature>
<dbReference type="Pfam" id="PF00217">
    <property type="entry name" value="ATP-gua_Ptrans"/>
    <property type="match status" value="1"/>
</dbReference>
<comment type="caution">
    <text evidence="12">The sequence shown here is derived from an EMBL/GenBank/DDBJ whole genome shotgun (WGS) entry which is preliminary data.</text>
</comment>
<dbReference type="SUPFAM" id="SSF55931">
    <property type="entry name" value="Glutamine synthetase/guanido kinase"/>
    <property type="match status" value="1"/>
</dbReference>
<dbReference type="InterPro" id="IPR036802">
    <property type="entry name" value="ATP-guanido_PTrfase_N_sf"/>
</dbReference>
<dbReference type="InterPro" id="IPR014746">
    <property type="entry name" value="Gln_synth/guanido_kin_cat_dom"/>
</dbReference>
<dbReference type="PANTHER" id="PTHR11547">
    <property type="entry name" value="ARGININE OR CREATINE KINASE"/>
    <property type="match status" value="1"/>
</dbReference>
<dbReference type="Gene3D" id="3.30.590.10">
    <property type="entry name" value="Glutamine synthetase/guanido kinase, catalytic domain"/>
    <property type="match status" value="1"/>
</dbReference>
<feature type="domain" description="Phosphagen kinase C-terminal" evidence="11">
    <location>
        <begin position="138"/>
        <end position="381"/>
    </location>
</feature>
<evidence type="ECO:0000256" key="5">
    <source>
        <dbReference type="ARBA" id="ARBA00022840"/>
    </source>
</evidence>
<dbReference type="Pfam" id="PF02807">
    <property type="entry name" value="ATP-gua_PtransN"/>
    <property type="match status" value="1"/>
</dbReference>
<feature type="binding site" evidence="7">
    <location>
        <begin position="305"/>
        <end position="309"/>
    </location>
    <ligand>
        <name>ATP</name>
        <dbReference type="ChEBI" id="CHEBI:30616"/>
    </ligand>
</feature>
<keyword evidence="2 7" id="KW-0808">Transferase</keyword>
<feature type="region of interest" description="Disordered" evidence="9">
    <location>
        <begin position="1"/>
        <end position="27"/>
    </location>
</feature>
<keyword evidence="3 7" id="KW-0547">Nucleotide-binding</keyword>
<evidence type="ECO:0000256" key="9">
    <source>
        <dbReference type="SAM" id="MobiDB-lite"/>
    </source>
</evidence>
<feature type="domain" description="Phosphagen kinase N-terminal" evidence="10">
    <location>
        <begin position="24"/>
        <end position="112"/>
    </location>
</feature>
<evidence type="ECO:0000313" key="13">
    <source>
        <dbReference type="Proteomes" id="UP001642484"/>
    </source>
</evidence>
<dbReference type="Proteomes" id="UP001642484">
    <property type="component" value="Unassembled WGS sequence"/>
</dbReference>
<dbReference type="InterPro" id="IPR000749">
    <property type="entry name" value="ATP-guanido_PTrfase"/>
</dbReference>
<evidence type="ECO:0000256" key="6">
    <source>
        <dbReference type="PROSITE-ProRule" id="PRU00842"/>
    </source>
</evidence>
<feature type="binding site" evidence="7">
    <location>
        <begin position="334"/>
        <end position="339"/>
    </location>
    <ligand>
        <name>ATP</name>
        <dbReference type="ChEBI" id="CHEBI:30616"/>
    </ligand>
</feature>
<evidence type="ECO:0000256" key="1">
    <source>
        <dbReference type="ARBA" id="ARBA00006798"/>
    </source>
</evidence>
<feature type="binding site" evidence="7">
    <location>
        <position position="254"/>
    </location>
    <ligand>
        <name>ATP</name>
        <dbReference type="ChEBI" id="CHEBI:30616"/>
    </ligand>
</feature>
<dbReference type="PROSITE" id="PS50096">
    <property type="entry name" value="IQ"/>
    <property type="match status" value="2"/>
</dbReference>
<name>A0ABP0R7U9_9DINO</name>
<reference evidence="12 13" key="1">
    <citation type="submission" date="2024-02" db="EMBL/GenBank/DDBJ databases">
        <authorList>
            <person name="Chen Y."/>
            <person name="Shah S."/>
            <person name="Dougan E. K."/>
            <person name="Thang M."/>
            <person name="Chan C."/>
        </authorList>
    </citation>
    <scope>NUCLEOTIDE SEQUENCE [LARGE SCALE GENOMIC DNA]</scope>
</reference>
<feature type="compositionally biased region" description="Basic and acidic residues" evidence="9">
    <location>
        <begin position="948"/>
        <end position="966"/>
    </location>
</feature>
<feature type="coiled-coil region" evidence="8">
    <location>
        <begin position="1009"/>
        <end position="1092"/>
    </location>
</feature>
<organism evidence="12 13">
    <name type="scientific">Durusdinium trenchii</name>
    <dbReference type="NCBI Taxonomy" id="1381693"/>
    <lineage>
        <taxon>Eukaryota</taxon>
        <taxon>Sar</taxon>
        <taxon>Alveolata</taxon>
        <taxon>Dinophyceae</taxon>
        <taxon>Suessiales</taxon>
        <taxon>Symbiodiniaceae</taxon>
        <taxon>Durusdinium</taxon>
    </lineage>
</organism>
<comment type="similarity">
    <text evidence="1 6">Belongs to the ATP:guanido phosphotransferase family.</text>
</comment>
<evidence type="ECO:0000256" key="4">
    <source>
        <dbReference type="ARBA" id="ARBA00022777"/>
    </source>
</evidence>
<evidence type="ECO:0000256" key="7">
    <source>
        <dbReference type="PROSITE-ProRule" id="PRU00843"/>
    </source>
</evidence>
<dbReference type="PROSITE" id="PS51510">
    <property type="entry name" value="PHOSPHAGEN_KINASE_C"/>
    <property type="match status" value="1"/>
</dbReference>
<dbReference type="InterPro" id="IPR022413">
    <property type="entry name" value="ATP-guanido_PTrfase_N"/>
</dbReference>
<proteinExistence type="inferred from homology"/>
<accession>A0ABP0R7U9</accession>
<feature type="compositionally biased region" description="Basic and acidic residues" evidence="9">
    <location>
        <begin position="631"/>
        <end position="650"/>
    </location>
</feature>
<evidence type="ECO:0000259" key="10">
    <source>
        <dbReference type="PROSITE" id="PS51509"/>
    </source>
</evidence>
<sequence>MNVETGLPFASLPGLGEDELPGFSAEECPEELPDLSKHFSLAAEVLKSNRNLYQQMRTQKTPGGVSFAKCIKTGIDNRGHPMIKAVGAVAGDADCFETFKPFFDQVLVMCHGEESLSRAHASCPPRSMALALELPPEQVVACHLRISRNLKDFPFAPQMQRAQRSEVEQRIVSTLLARGGSYFPLVGSRSYAAKPNGMDLYEEKMLLDSNLLFREPDSPAVLSSGTGRHWPDGRGVFVFATGVSAWINEEDHFRLMLDRKDGNLKQALTDADAVLGVLESVHGFAQSERLGYLTSSPMNVGVAMDASFELRLPELMSAKKELVEWCKARDLIARAVLDEQGLRVEGLLEVSHRRRIGIRPEEVVAELVQEAAFLCRAERLAAGGLSGAEALGAIQPRELTPIGVEDEEALAQDAWDMSGGHIGMLISNAMIMEEVEAAKVKLAQSLMAGTLGDLLTTRAMQYQQERQEEFERQKAEAAAKIQAIQRGRQERAKAKPKPKKQQQFTKEELEERKSLLRDALEVALNDGTLEKVLMESQNPLGAVDQLRLRARGDLERAAMDGRLVEVLNGKRQVARQAAEGPAELRLRAREHLTAAATDGRLEQVLEAKERQKQLEQQKAEAAAKIQAIQRGRQDRAKAKAKPREREAEDSVRELRARVGEQLVAAAEDGRLEAALRAKQASLVDELRTRVGQQLLEAADDGRLEEALSKKMESLRFDAGRLLLSAAEDGRLEDVLRAQASERTDALRVEVGQKLLRAAEDGSLELRLKAQASAAGEELRVRVGQQLMDAAADGRLEEALRREAKQPIQVERMESVRRKAAERLLAAAEDGRLERALAHDDMEAVRVRLATNLLAAAEDGRLGVALSHRSDLSPVRQCVAARLLAAAEDGRMEQELGQRAAQAHMAQVREKAAASLLKAAEDGQMEGFLNRGTDDLRNKIVPTVTTLETRKSEPLEKTSKVPKEGARPKVAAPWSDVVTDEIKTTDLITQAHLAAHGQLKIGSGAGQHTLLRFERRIGSLMAQIHHAEQESLSKSAEVASLEVALQEAMMELRRTDQELESQKLLMSNEDMRRLRLEDRQRQLMEQLDKENLKAKHAQIDCMGRGAAAFPELT</sequence>
<feature type="region of interest" description="Disordered" evidence="9">
    <location>
        <begin position="627"/>
        <end position="650"/>
    </location>
</feature>
<dbReference type="Gene3D" id="1.10.135.10">
    <property type="entry name" value="ATP:guanido phosphotransferase, N-terminal domain"/>
    <property type="match status" value="1"/>
</dbReference>
<evidence type="ECO:0000313" key="12">
    <source>
        <dbReference type="EMBL" id="CAK9096659.1"/>
    </source>
</evidence>
<dbReference type="SUPFAM" id="SSF48034">
    <property type="entry name" value="Guanido kinase N-terminal domain"/>
    <property type="match status" value="1"/>
</dbReference>
<keyword evidence="4 7" id="KW-0418">Kinase</keyword>
<evidence type="ECO:0000256" key="8">
    <source>
        <dbReference type="SAM" id="Coils"/>
    </source>
</evidence>
<dbReference type="InterPro" id="IPR022414">
    <property type="entry name" value="ATP-guanido_PTrfase_cat"/>
</dbReference>
<evidence type="ECO:0000256" key="3">
    <source>
        <dbReference type="ARBA" id="ARBA00022741"/>
    </source>
</evidence>
<dbReference type="EMBL" id="CAXAMN010025639">
    <property type="protein sequence ID" value="CAK9096659.1"/>
    <property type="molecule type" value="Genomic_DNA"/>
</dbReference>
<keyword evidence="13" id="KW-1185">Reference proteome</keyword>
<gene>
    <name evidence="12" type="ORF">CCMP2556_LOCUS45948</name>
</gene>
<protein>
    <submittedName>
        <fullName evidence="12">Uncharacterized protein</fullName>
    </submittedName>
</protein>
<comment type="caution">
    <text evidence="7">Lacks conserved residue(s) required for the propagation of feature annotation.</text>
</comment>
<feature type="region of interest" description="Disordered" evidence="9">
    <location>
        <begin position="473"/>
        <end position="508"/>
    </location>
</feature>
<keyword evidence="8" id="KW-0175">Coiled coil</keyword>
<dbReference type="PROSITE" id="PS51509">
    <property type="entry name" value="PHOSPHAGEN_KINASE_N"/>
    <property type="match status" value="1"/>
</dbReference>
<evidence type="ECO:0000259" key="11">
    <source>
        <dbReference type="PROSITE" id="PS51510"/>
    </source>
</evidence>
<dbReference type="PANTHER" id="PTHR11547:SF38">
    <property type="entry name" value="ARGININE KINASE 1-RELATED"/>
    <property type="match status" value="1"/>
</dbReference>